<comment type="caution">
    <text evidence="6">The sequence shown here is derived from an EMBL/GenBank/DDBJ whole genome shotgun (WGS) entry which is preliminary data.</text>
</comment>
<dbReference type="Proteomes" id="UP001314170">
    <property type="component" value="Unassembled WGS sequence"/>
</dbReference>
<gene>
    <name evidence="6" type="ORF">DCAF_LOCUS7317</name>
</gene>
<evidence type="ECO:0000256" key="4">
    <source>
        <dbReference type="ARBA" id="ARBA00023136"/>
    </source>
</evidence>
<evidence type="ECO:0000256" key="5">
    <source>
        <dbReference type="SAM" id="Phobius"/>
    </source>
</evidence>
<name>A0AAV1R6F6_9ROSI</name>
<keyword evidence="2 5" id="KW-0812">Transmembrane</keyword>
<dbReference type="InterPro" id="IPR000425">
    <property type="entry name" value="MIP"/>
</dbReference>
<dbReference type="InterPro" id="IPR023271">
    <property type="entry name" value="Aquaporin-like"/>
</dbReference>
<dbReference type="SUPFAM" id="SSF81338">
    <property type="entry name" value="Aquaporin-like"/>
    <property type="match status" value="1"/>
</dbReference>
<dbReference type="GO" id="GO:0016020">
    <property type="term" value="C:membrane"/>
    <property type="evidence" value="ECO:0007669"/>
    <property type="project" value="UniProtKB-SubCell"/>
</dbReference>
<protein>
    <submittedName>
        <fullName evidence="6">Uncharacterized protein</fullName>
    </submittedName>
</protein>
<evidence type="ECO:0000313" key="6">
    <source>
        <dbReference type="EMBL" id="CAK7329562.1"/>
    </source>
</evidence>
<dbReference type="GO" id="GO:0015267">
    <property type="term" value="F:channel activity"/>
    <property type="evidence" value="ECO:0007669"/>
    <property type="project" value="InterPro"/>
</dbReference>
<dbReference type="AlphaFoldDB" id="A0AAV1R6F6"/>
<dbReference type="Pfam" id="PF00230">
    <property type="entry name" value="MIP"/>
    <property type="match status" value="1"/>
</dbReference>
<evidence type="ECO:0000256" key="2">
    <source>
        <dbReference type="ARBA" id="ARBA00022692"/>
    </source>
</evidence>
<comment type="subcellular location">
    <subcellularLocation>
        <location evidence="1">Membrane</location>
        <topology evidence="1">Multi-pass membrane protein</topology>
    </subcellularLocation>
</comment>
<evidence type="ECO:0000256" key="3">
    <source>
        <dbReference type="ARBA" id="ARBA00022989"/>
    </source>
</evidence>
<dbReference type="PANTHER" id="PTHR47002">
    <property type="entry name" value="AQUAPORIN-LIKE"/>
    <property type="match status" value="1"/>
</dbReference>
<keyword evidence="4 5" id="KW-0472">Membrane</keyword>
<dbReference type="EMBL" id="CAWUPB010000913">
    <property type="protein sequence ID" value="CAK7329562.1"/>
    <property type="molecule type" value="Genomic_DNA"/>
</dbReference>
<accession>A0AAV1R6F6</accession>
<dbReference type="Gene3D" id="1.20.1080.10">
    <property type="entry name" value="Glycerol uptake facilitator protein"/>
    <property type="match status" value="1"/>
</dbReference>
<feature type="transmembrane region" description="Helical" evidence="5">
    <location>
        <begin position="55"/>
        <end position="75"/>
    </location>
</feature>
<organism evidence="6 7">
    <name type="scientific">Dovyalis caffra</name>
    <dbReference type="NCBI Taxonomy" id="77055"/>
    <lineage>
        <taxon>Eukaryota</taxon>
        <taxon>Viridiplantae</taxon>
        <taxon>Streptophyta</taxon>
        <taxon>Embryophyta</taxon>
        <taxon>Tracheophyta</taxon>
        <taxon>Spermatophyta</taxon>
        <taxon>Magnoliopsida</taxon>
        <taxon>eudicotyledons</taxon>
        <taxon>Gunneridae</taxon>
        <taxon>Pentapetalae</taxon>
        <taxon>rosids</taxon>
        <taxon>fabids</taxon>
        <taxon>Malpighiales</taxon>
        <taxon>Salicaceae</taxon>
        <taxon>Flacourtieae</taxon>
        <taxon>Dovyalis</taxon>
    </lineage>
</organism>
<evidence type="ECO:0000256" key="1">
    <source>
        <dbReference type="ARBA" id="ARBA00004141"/>
    </source>
</evidence>
<proteinExistence type="predicted"/>
<reference evidence="6 7" key="1">
    <citation type="submission" date="2024-01" db="EMBL/GenBank/DDBJ databases">
        <authorList>
            <person name="Waweru B."/>
        </authorList>
    </citation>
    <scope>NUCLEOTIDE SEQUENCE [LARGE SCALE GENOMIC DNA]</scope>
</reference>
<keyword evidence="3 5" id="KW-1133">Transmembrane helix</keyword>
<keyword evidence="7" id="KW-1185">Reference proteome</keyword>
<dbReference type="PANTHER" id="PTHR47002:SF4">
    <property type="entry name" value="AQUAPORIN AQPAN.G-LIKE"/>
    <property type="match status" value="1"/>
</dbReference>
<sequence>MAGYIGAVEDEEKLYSANEIQSHATTPMLWRAGLNPARCLGPAIVRGGHIWDGHWVFWIGPAIAYVAFAGFTEVLPRQHSHATE</sequence>
<evidence type="ECO:0000313" key="7">
    <source>
        <dbReference type="Proteomes" id="UP001314170"/>
    </source>
</evidence>